<sequence>MILTIQPKDDAFCTVKYKAKHNRRHKVMEYWYECSKCGHTFIHGFNLNERRVLAGLPAKCPHCERKVLYWM</sequence>
<accession>A0A6N3DHL3</accession>
<dbReference type="EMBL" id="CACRUA010000022">
    <property type="protein sequence ID" value="VYU28430.1"/>
    <property type="molecule type" value="Genomic_DNA"/>
</dbReference>
<protein>
    <submittedName>
        <fullName evidence="1">Uncharacterized protein</fullName>
    </submittedName>
</protein>
<name>A0A6N3DHL3_CLOSY</name>
<proteinExistence type="predicted"/>
<dbReference type="Gene3D" id="2.20.28.30">
    <property type="entry name" value="RNA polymerase ii, chain L"/>
    <property type="match status" value="1"/>
</dbReference>
<dbReference type="AlphaFoldDB" id="A0A6N3DHL3"/>
<organism evidence="1">
    <name type="scientific">Clostridium symbiosum</name>
    <name type="common">Bacteroides symbiosus</name>
    <dbReference type="NCBI Taxonomy" id="1512"/>
    <lineage>
        <taxon>Bacteria</taxon>
        <taxon>Bacillati</taxon>
        <taxon>Bacillota</taxon>
        <taxon>Clostridia</taxon>
        <taxon>Lachnospirales</taxon>
        <taxon>Lachnospiraceae</taxon>
        <taxon>Otoolea</taxon>
    </lineage>
</organism>
<reference evidence="1" key="1">
    <citation type="submission" date="2019-11" db="EMBL/GenBank/DDBJ databases">
        <authorList>
            <person name="Feng L."/>
        </authorList>
    </citation>
    <scope>NUCLEOTIDE SEQUENCE</scope>
    <source>
        <strain evidence="1">CsymbiosumLFYP84</strain>
    </source>
</reference>
<gene>
    <name evidence="1" type="ORF">CSLFYP84_01781</name>
</gene>
<evidence type="ECO:0000313" key="1">
    <source>
        <dbReference type="EMBL" id="VYU28430.1"/>
    </source>
</evidence>